<dbReference type="Gene3D" id="3.40.50.150">
    <property type="entry name" value="Vaccinia Virus protein VP39"/>
    <property type="match status" value="1"/>
</dbReference>
<protein>
    <recommendedName>
        <fullName evidence="1">Methyltransferase type 11 domain-containing protein</fullName>
    </recommendedName>
</protein>
<dbReference type="AlphaFoldDB" id="A0ABD4A7H0"/>
<evidence type="ECO:0000313" key="2">
    <source>
        <dbReference type="EMBL" id="KIO73175.1"/>
    </source>
</evidence>
<proteinExistence type="predicted"/>
<dbReference type="PANTHER" id="PTHR45036">
    <property type="entry name" value="METHYLTRANSFERASE LIKE 7B"/>
    <property type="match status" value="1"/>
</dbReference>
<dbReference type="EMBL" id="JXLU01000057">
    <property type="protein sequence ID" value="KIO73175.1"/>
    <property type="molecule type" value="Genomic_DNA"/>
</dbReference>
<evidence type="ECO:0000313" key="3">
    <source>
        <dbReference type="Proteomes" id="UP000032076"/>
    </source>
</evidence>
<evidence type="ECO:0000259" key="1">
    <source>
        <dbReference type="Pfam" id="PF08241"/>
    </source>
</evidence>
<dbReference type="Proteomes" id="UP000032076">
    <property type="component" value="Unassembled WGS sequence"/>
</dbReference>
<dbReference type="InterPro" id="IPR013216">
    <property type="entry name" value="Methyltransf_11"/>
</dbReference>
<feature type="domain" description="Methyltransferase type 11" evidence="1">
    <location>
        <begin position="42"/>
        <end position="136"/>
    </location>
</feature>
<dbReference type="InterPro" id="IPR029063">
    <property type="entry name" value="SAM-dependent_MTases_sf"/>
</dbReference>
<sequence>MKQKNLIKKYDKQVTMYEKNRENPNMAAWRRKIINSAYGNILEVGIGVGANFSHYNKEKVHVTGVDFSAEMIKSAKKAASRYQIDTELIHADLDDLDFSPESFDCIVSTLTLCSYPDPVNTLNKFNSWCKNDGKILLLEHGLSHNPFWSLTLKAIDPIYSRIAGCHCNRNIQKIVENFKLEVELMERHWGGILYLIWAKPGLKPKETV</sequence>
<gene>
    <name evidence="2" type="ORF">B4167_2367</name>
</gene>
<reference evidence="2 3" key="1">
    <citation type="submission" date="2015-01" db="EMBL/GenBank/DDBJ databases">
        <title>Draft Genome Sequences of Four Bacillus thermoamylovorans Strains, Isolated From Food Products.</title>
        <authorList>
            <person name="Krawcyk A.O."/>
            <person name="Berendsen E.M."/>
            <person name="Eijlander R.T."/>
            <person name="de Jong A."/>
            <person name="Wells-Bennik M."/>
            <person name="Kuipers O.P."/>
        </authorList>
    </citation>
    <scope>NUCLEOTIDE SEQUENCE [LARGE SCALE GENOMIC DNA]</scope>
    <source>
        <strain evidence="2 3">B4167</strain>
    </source>
</reference>
<dbReference type="SUPFAM" id="SSF53335">
    <property type="entry name" value="S-adenosyl-L-methionine-dependent methyltransferases"/>
    <property type="match status" value="1"/>
</dbReference>
<dbReference type="CDD" id="cd02440">
    <property type="entry name" value="AdoMet_MTases"/>
    <property type="match status" value="1"/>
</dbReference>
<comment type="caution">
    <text evidence="2">The sequence shown here is derived from an EMBL/GenBank/DDBJ whole genome shotgun (WGS) entry which is preliminary data.</text>
</comment>
<organism evidence="2 3">
    <name type="scientific">Caldibacillus thermoamylovorans</name>
    <dbReference type="NCBI Taxonomy" id="35841"/>
    <lineage>
        <taxon>Bacteria</taxon>
        <taxon>Bacillati</taxon>
        <taxon>Bacillota</taxon>
        <taxon>Bacilli</taxon>
        <taxon>Bacillales</taxon>
        <taxon>Bacillaceae</taxon>
        <taxon>Caldibacillus</taxon>
    </lineage>
</organism>
<dbReference type="InterPro" id="IPR052356">
    <property type="entry name" value="Thiol_S-MT"/>
</dbReference>
<name>A0ABD4A7H0_9BACI</name>
<dbReference type="Pfam" id="PF08241">
    <property type="entry name" value="Methyltransf_11"/>
    <property type="match status" value="1"/>
</dbReference>
<dbReference type="GO" id="GO:0008168">
    <property type="term" value="F:methyltransferase activity"/>
    <property type="evidence" value="ECO:0007669"/>
    <property type="project" value="UniProtKB-ARBA"/>
</dbReference>
<dbReference type="PANTHER" id="PTHR45036:SF1">
    <property type="entry name" value="METHYLTRANSFERASE LIKE 7A"/>
    <property type="match status" value="1"/>
</dbReference>
<dbReference type="RefSeq" id="WP_041902442.1">
    <property type="nucleotide sequence ID" value="NZ_JXLT01000010.1"/>
</dbReference>
<accession>A0ABD4A7H0</accession>